<dbReference type="GO" id="GO:0016491">
    <property type="term" value="F:oxidoreductase activity"/>
    <property type="evidence" value="ECO:0007669"/>
    <property type="project" value="UniProtKB-KW"/>
</dbReference>
<sequence>MSTKQLVWLITGTSTGFGRELTLAALQKGDKVIAMARSLSKIKDLEEAGANILEFDVTWPLEKLHETAKQAIAFHGHVDVLVNNAAYLAVGALEENTPEETYQQFNTNIFGALNVSRAILPYMRSRRTGTIVWIGSLAGWQGIADSGLYCATKHAVRGLSLSLNLEIAPLGLRSINFDPGAFRTALLSEGHRPPYNPRIEDYKEITEKRNEFLKAFNNNQPGDAKKFVQVMLDVIRGEGVAQGREIPDNLPLGTDCLTVVKQSLAKTNKVIADWEDVIKSTDFTKDS</sequence>
<dbReference type="HOGENOM" id="CLU_010194_2_9_1"/>
<dbReference type="PRINTS" id="PR00080">
    <property type="entry name" value="SDRFAMILY"/>
</dbReference>
<proteinExistence type="inferred from homology"/>
<keyword evidence="5" id="KW-1185">Reference proteome</keyword>
<dbReference type="EMBL" id="KN837109">
    <property type="protein sequence ID" value="KIJ45977.1"/>
    <property type="molecule type" value="Genomic_DNA"/>
</dbReference>
<organism evidence="4 5">
    <name type="scientific">Sphaerobolus stellatus (strain SS14)</name>
    <dbReference type="NCBI Taxonomy" id="990650"/>
    <lineage>
        <taxon>Eukaryota</taxon>
        <taxon>Fungi</taxon>
        <taxon>Dikarya</taxon>
        <taxon>Basidiomycota</taxon>
        <taxon>Agaricomycotina</taxon>
        <taxon>Agaricomycetes</taxon>
        <taxon>Phallomycetidae</taxon>
        <taxon>Geastrales</taxon>
        <taxon>Sphaerobolaceae</taxon>
        <taxon>Sphaerobolus</taxon>
    </lineage>
</organism>
<evidence type="ECO:0008006" key="6">
    <source>
        <dbReference type="Google" id="ProtNLM"/>
    </source>
</evidence>
<dbReference type="Gene3D" id="3.40.50.720">
    <property type="entry name" value="NAD(P)-binding Rossmann-like Domain"/>
    <property type="match status" value="1"/>
</dbReference>
<dbReference type="AlphaFoldDB" id="A0A0C9VTR0"/>
<dbReference type="InterPro" id="IPR051911">
    <property type="entry name" value="SDR_oxidoreductase"/>
</dbReference>
<dbReference type="InterPro" id="IPR002347">
    <property type="entry name" value="SDR_fam"/>
</dbReference>
<evidence type="ECO:0000313" key="4">
    <source>
        <dbReference type="EMBL" id="KIJ45977.1"/>
    </source>
</evidence>
<comment type="similarity">
    <text evidence="1 3">Belongs to the short-chain dehydrogenases/reductases (SDR) family.</text>
</comment>
<evidence type="ECO:0000256" key="3">
    <source>
        <dbReference type="RuleBase" id="RU000363"/>
    </source>
</evidence>
<dbReference type="PANTHER" id="PTHR43976">
    <property type="entry name" value="SHORT CHAIN DEHYDROGENASE"/>
    <property type="match status" value="1"/>
</dbReference>
<dbReference type="Pfam" id="PF00106">
    <property type="entry name" value="adh_short"/>
    <property type="match status" value="1"/>
</dbReference>
<dbReference type="CDD" id="cd05374">
    <property type="entry name" value="17beta-HSD-like_SDR_c"/>
    <property type="match status" value="1"/>
</dbReference>
<evidence type="ECO:0000256" key="1">
    <source>
        <dbReference type="ARBA" id="ARBA00006484"/>
    </source>
</evidence>
<reference evidence="4 5" key="1">
    <citation type="submission" date="2014-06" db="EMBL/GenBank/DDBJ databases">
        <title>Evolutionary Origins and Diversification of the Mycorrhizal Mutualists.</title>
        <authorList>
            <consortium name="DOE Joint Genome Institute"/>
            <consortium name="Mycorrhizal Genomics Consortium"/>
            <person name="Kohler A."/>
            <person name="Kuo A."/>
            <person name="Nagy L.G."/>
            <person name="Floudas D."/>
            <person name="Copeland A."/>
            <person name="Barry K.W."/>
            <person name="Cichocki N."/>
            <person name="Veneault-Fourrey C."/>
            <person name="LaButti K."/>
            <person name="Lindquist E.A."/>
            <person name="Lipzen A."/>
            <person name="Lundell T."/>
            <person name="Morin E."/>
            <person name="Murat C."/>
            <person name="Riley R."/>
            <person name="Ohm R."/>
            <person name="Sun H."/>
            <person name="Tunlid A."/>
            <person name="Henrissat B."/>
            <person name="Grigoriev I.V."/>
            <person name="Hibbett D.S."/>
            <person name="Martin F."/>
        </authorList>
    </citation>
    <scope>NUCLEOTIDE SEQUENCE [LARGE SCALE GENOMIC DNA]</scope>
    <source>
        <strain evidence="4 5">SS14</strain>
    </source>
</reference>
<gene>
    <name evidence="4" type="ORF">M422DRAFT_29420</name>
</gene>
<evidence type="ECO:0000256" key="2">
    <source>
        <dbReference type="ARBA" id="ARBA00023002"/>
    </source>
</evidence>
<dbReference type="InterPro" id="IPR036291">
    <property type="entry name" value="NAD(P)-bd_dom_sf"/>
</dbReference>
<name>A0A0C9VTR0_SPHS4</name>
<accession>A0A0C9VTR0</accession>
<dbReference type="PANTHER" id="PTHR43976:SF16">
    <property type="entry name" value="SHORT-CHAIN DEHYDROGENASE_REDUCTASE FAMILY PROTEIN"/>
    <property type="match status" value="1"/>
</dbReference>
<dbReference type="OrthoDB" id="1274115at2759"/>
<dbReference type="PRINTS" id="PR00081">
    <property type="entry name" value="GDHRDH"/>
</dbReference>
<dbReference type="Proteomes" id="UP000054279">
    <property type="component" value="Unassembled WGS sequence"/>
</dbReference>
<evidence type="ECO:0000313" key="5">
    <source>
        <dbReference type="Proteomes" id="UP000054279"/>
    </source>
</evidence>
<dbReference type="SUPFAM" id="SSF51735">
    <property type="entry name" value="NAD(P)-binding Rossmann-fold domains"/>
    <property type="match status" value="1"/>
</dbReference>
<keyword evidence="2" id="KW-0560">Oxidoreductase</keyword>
<protein>
    <recommendedName>
        <fullName evidence="6">NAD(P)-binding protein</fullName>
    </recommendedName>
</protein>